<comment type="caution">
    <text evidence="1">The sequence shown here is derived from an EMBL/GenBank/DDBJ whole genome shotgun (WGS) entry which is preliminary data.</text>
</comment>
<dbReference type="EMBL" id="JBHSGK010000003">
    <property type="protein sequence ID" value="MFC4735851.1"/>
    <property type="molecule type" value="Genomic_DNA"/>
</dbReference>
<protein>
    <submittedName>
        <fullName evidence="1">Uncharacterized protein</fullName>
    </submittedName>
</protein>
<dbReference type="Proteomes" id="UP001595896">
    <property type="component" value="Unassembled WGS sequence"/>
</dbReference>
<evidence type="ECO:0000313" key="2">
    <source>
        <dbReference type="Proteomes" id="UP001595896"/>
    </source>
</evidence>
<name>A0ABV9NU70_9BACI</name>
<reference evidence="2" key="1">
    <citation type="journal article" date="2019" name="Int. J. Syst. Evol. Microbiol.">
        <title>The Global Catalogue of Microorganisms (GCM) 10K type strain sequencing project: providing services to taxonomists for standard genome sequencing and annotation.</title>
        <authorList>
            <consortium name="The Broad Institute Genomics Platform"/>
            <consortium name="The Broad Institute Genome Sequencing Center for Infectious Disease"/>
            <person name="Wu L."/>
            <person name="Ma J."/>
        </authorList>
    </citation>
    <scope>NUCLEOTIDE SEQUENCE [LARGE SCALE GENOMIC DNA]</scope>
    <source>
        <strain evidence="2">JCM 12165</strain>
    </source>
</reference>
<dbReference type="RefSeq" id="WP_377908489.1">
    <property type="nucleotide sequence ID" value="NZ_JBHSGK010000003.1"/>
</dbReference>
<sequence>MIDKTSPDDITADMLHGFFAGWPEAPDTKTHWRILQDSWKAFIAYDET</sequence>
<accession>A0ABV9NU70</accession>
<organism evidence="1 2">
    <name type="scientific">Bacillus daqingensis</name>
    <dbReference type="NCBI Taxonomy" id="872396"/>
    <lineage>
        <taxon>Bacteria</taxon>
        <taxon>Bacillati</taxon>
        <taxon>Bacillota</taxon>
        <taxon>Bacilli</taxon>
        <taxon>Bacillales</taxon>
        <taxon>Bacillaceae</taxon>
        <taxon>Bacillus</taxon>
    </lineage>
</organism>
<keyword evidence="2" id="KW-1185">Reference proteome</keyword>
<proteinExistence type="predicted"/>
<evidence type="ECO:0000313" key="1">
    <source>
        <dbReference type="EMBL" id="MFC4735851.1"/>
    </source>
</evidence>
<gene>
    <name evidence="1" type="ORF">ACFO4L_04555</name>
</gene>